<organism evidence="1 2">
    <name type="scientific">Yinghuangia soli</name>
    <dbReference type="NCBI Taxonomy" id="2908204"/>
    <lineage>
        <taxon>Bacteria</taxon>
        <taxon>Bacillati</taxon>
        <taxon>Actinomycetota</taxon>
        <taxon>Actinomycetes</taxon>
        <taxon>Kitasatosporales</taxon>
        <taxon>Streptomycetaceae</taxon>
        <taxon>Yinghuangia</taxon>
    </lineage>
</organism>
<sequence length="360" mass="38981">MAIWQYGDTWAGLPVHWLARPHDPARMTPQERNIWELGGGQQSTWAEVGAAAPDAAEVAWALSVTYARDLPFADLFAGFVEAVDTTRVRVLLLGYWATGLLSEEPPDHAIRVLCAHADRFPALRSLFVGAIASEEHEISWIPRGDVTPVLEAFPQLEELTYRFGQPVRPRGGAQVGGDGTGVLRPVRHARLRRLTLETGGLPAHVPAVVAACDFPALEHLDLWLGVSFYGGETTVDDLTDLLAARNLPRLRHLGLMNSEMQDEVAAAVAGAPVVAQLESLDLSMGSLGDAGAEALLAGQPLTHLRKLSLRHHFISDAMRTRLDAQIASAGVDIDLSDAMDLYEWLIADGAGDGRYVEVSE</sequence>
<protein>
    <submittedName>
        <fullName evidence="1">STM4015 family protein</fullName>
    </submittedName>
</protein>
<name>A0AA41U108_9ACTN</name>
<dbReference type="InterPro" id="IPR047722">
    <property type="entry name" value="STM4015-like"/>
</dbReference>
<evidence type="ECO:0000313" key="1">
    <source>
        <dbReference type="EMBL" id="MCF2526997.1"/>
    </source>
</evidence>
<dbReference type="Proteomes" id="UP001165378">
    <property type="component" value="Unassembled WGS sequence"/>
</dbReference>
<dbReference type="SUPFAM" id="SSF52047">
    <property type="entry name" value="RNI-like"/>
    <property type="match status" value="1"/>
</dbReference>
<dbReference type="InterPro" id="IPR032675">
    <property type="entry name" value="LRR_dom_sf"/>
</dbReference>
<comment type="caution">
    <text evidence="1">The sequence shown here is derived from an EMBL/GenBank/DDBJ whole genome shotgun (WGS) entry which is preliminary data.</text>
</comment>
<gene>
    <name evidence="1" type="ORF">LZ495_07175</name>
</gene>
<reference evidence="1" key="1">
    <citation type="submission" date="2022-01" db="EMBL/GenBank/DDBJ databases">
        <title>Genome-Based Taxonomic Classification of the Phylum Actinobacteria.</title>
        <authorList>
            <person name="Gao Y."/>
        </authorList>
    </citation>
    <scope>NUCLEOTIDE SEQUENCE</scope>
    <source>
        <strain evidence="1">KLBMP 8922</strain>
    </source>
</reference>
<dbReference type="EMBL" id="JAKFHA010000003">
    <property type="protein sequence ID" value="MCF2526997.1"/>
    <property type="molecule type" value="Genomic_DNA"/>
</dbReference>
<keyword evidence="2" id="KW-1185">Reference proteome</keyword>
<dbReference type="AlphaFoldDB" id="A0AA41U108"/>
<proteinExistence type="predicted"/>
<evidence type="ECO:0000313" key="2">
    <source>
        <dbReference type="Proteomes" id="UP001165378"/>
    </source>
</evidence>
<accession>A0AA41U108</accession>
<dbReference type="Gene3D" id="3.80.10.10">
    <property type="entry name" value="Ribonuclease Inhibitor"/>
    <property type="match status" value="1"/>
</dbReference>
<dbReference type="NCBIfam" id="NF038076">
    <property type="entry name" value="fam_STM4015"/>
    <property type="match status" value="1"/>
</dbReference>